<dbReference type="OrthoDB" id="26910at2157"/>
<dbReference type="STRING" id="1293036.GCA_001315825_02827"/>
<evidence type="ECO:0000313" key="4">
    <source>
        <dbReference type="Proteomes" id="UP000247586"/>
    </source>
</evidence>
<dbReference type="Gene3D" id="3.30.465.10">
    <property type="match status" value="1"/>
</dbReference>
<dbReference type="EMBL" id="CP029287">
    <property type="protein sequence ID" value="AWR98970.1"/>
    <property type="molecule type" value="Genomic_DNA"/>
</dbReference>
<dbReference type="InterPro" id="IPR016169">
    <property type="entry name" value="FAD-bd_PCMH_sub2"/>
</dbReference>
<dbReference type="KEGG" id="mhk:DFR87_03850"/>
<name>A0A2U9ISE5_9CREN</name>
<comment type="similarity">
    <text evidence="1">Belongs to the FAD-binding oxidoreductase/transferase type 4 family.</text>
</comment>
<sequence length="335" mass="37636">MWIDQLEKIAPVRSSGESRLFVVEPRSEEEFRNVVNLIRSNGLKAHVIGTGENGIGEPVTADVYISTRRYVGISESSDSDLYVKVKSGTVFLDLLKNLERNGMWIPFWHEGTVGGFASINRPFHYSLFHGYPRDWLLGARIVTGLGEVINSGSRTPKFSSGYKIWKAMSGALGKLGIYLEHIIRVIPKPEEIFVAEIASEKVNDAIMKGASGITVFMVEKELWTAWFMGHSRFIRKVSEEYRQAEIPQCEGERITSVINSRGEEAESVRRLKAKCIVSFYGTGYSRVYNGDEVSELRKQGFKVIGEKGCRAECIPQPSQSFLLLKRALDPEGIFL</sequence>
<proteinExistence type="inferred from homology"/>
<accession>A0A2U9ISE5</accession>
<reference evidence="3" key="1">
    <citation type="submission" date="2018-05" db="EMBL/GenBank/DDBJ databases">
        <title>Complete Genome Sequences of Extremely Thermoacidophilic, Metal-Mobilizing Type-Strain Members of the Archaeal Family Sulfolobaceae: Acidianus brierleyi DSM-1651T, Acidianus sulfidivorans DSM-18786T, Metallosphaera hakonensis DSM-7519T, and Metallosphaera prunae DSM-10039T.</title>
        <authorList>
            <person name="Counts J.A."/>
            <person name="Kelly R.M."/>
        </authorList>
    </citation>
    <scope>NUCLEOTIDE SEQUENCE [LARGE SCALE GENOMIC DNA]</scope>
    <source>
        <strain evidence="3">HO1-1</strain>
    </source>
</reference>
<dbReference type="SUPFAM" id="SSF56176">
    <property type="entry name" value="FAD-binding/transporter-associated domain-like"/>
    <property type="match status" value="1"/>
</dbReference>
<organism evidence="3 4">
    <name type="scientific">Metallosphaera hakonensis JCM 8857 = DSM 7519</name>
    <dbReference type="NCBI Taxonomy" id="1293036"/>
    <lineage>
        <taxon>Archaea</taxon>
        <taxon>Thermoproteota</taxon>
        <taxon>Thermoprotei</taxon>
        <taxon>Sulfolobales</taxon>
        <taxon>Sulfolobaceae</taxon>
        <taxon>Metallosphaera</taxon>
    </lineage>
</organism>
<evidence type="ECO:0000259" key="2">
    <source>
        <dbReference type="PROSITE" id="PS51387"/>
    </source>
</evidence>
<feature type="domain" description="FAD-binding PCMH-type" evidence="2">
    <location>
        <begin position="15"/>
        <end position="188"/>
    </location>
</feature>
<dbReference type="Proteomes" id="UP000247586">
    <property type="component" value="Chromosome"/>
</dbReference>
<dbReference type="InterPro" id="IPR006094">
    <property type="entry name" value="Oxid_FAD_bind_N"/>
</dbReference>
<evidence type="ECO:0000313" key="3">
    <source>
        <dbReference type="EMBL" id="AWR98970.1"/>
    </source>
</evidence>
<dbReference type="InterPro" id="IPR036318">
    <property type="entry name" value="FAD-bd_PCMH-like_sf"/>
</dbReference>
<dbReference type="AlphaFoldDB" id="A0A2U9ISE5"/>
<gene>
    <name evidence="3" type="ORF">DFR87_03850</name>
</gene>
<dbReference type="InterPro" id="IPR016166">
    <property type="entry name" value="FAD-bd_PCMH"/>
</dbReference>
<dbReference type="Pfam" id="PF01565">
    <property type="entry name" value="FAD_binding_4"/>
    <property type="match status" value="1"/>
</dbReference>
<dbReference type="PANTHER" id="PTHR11748">
    <property type="entry name" value="D-LACTATE DEHYDROGENASE"/>
    <property type="match status" value="1"/>
</dbReference>
<dbReference type="PROSITE" id="PS51387">
    <property type="entry name" value="FAD_PCMH"/>
    <property type="match status" value="1"/>
</dbReference>
<dbReference type="PANTHER" id="PTHR11748:SF111">
    <property type="entry name" value="D-LACTATE DEHYDROGENASE, MITOCHONDRIAL-RELATED"/>
    <property type="match status" value="1"/>
</dbReference>
<dbReference type="GO" id="GO:0008720">
    <property type="term" value="F:D-lactate dehydrogenase (NAD+) activity"/>
    <property type="evidence" value="ECO:0007669"/>
    <property type="project" value="TreeGrafter"/>
</dbReference>
<dbReference type="GO" id="GO:0071949">
    <property type="term" value="F:FAD binding"/>
    <property type="evidence" value="ECO:0007669"/>
    <property type="project" value="InterPro"/>
</dbReference>
<dbReference type="GO" id="GO:1903457">
    <property type="term" value="P:lactate catabolic process"/>
    <property type="evidence" value="ECO:0007669"/>
    <property type="project" value="TreeGrafter"/>
</dbReference>
<evidence type="ECO:0000256" key="1">
    <source>
        <dbReference type="ARBA" id="ARBA00008000"/>
    </source>
</evidence>
<protein>
    <submittedName>
        <fullName evidence="3">FAD-binding oxidoreductase</fullName>
    </submittedName>
</protein>
<keyword evidence="4" id="KW-1185">Reference proteome</keyword>
<dbReference type="GO" id="GO:0004458">
    <property type="term" value="F:D-lactate dehydrogenase (cytochrome) activity"/>
    <property type="evidence" value="ECO:0007669"/>
    <property type="project" value="TreeGrafter"/>
</dbReference>